<dbReference type="Gene3D" id="3.40.718.10">
    <property type="entry name" value="Isopropylmalate Dehydrogenase"/>
    <property type="match status" value="1"/>
</dbReference>
<dbReference type="UniPathway" id="UPA00085"/>
<keyword evidence="6 10" id="KW-0594">Phospholipid biosynthesis</keyword>
<dbReference type="GO" id="GO:0008654">
    <property type="term" value="P:phospholipid biosynthetic process"/>
    <property type="evidence" value="ECO:0007669"/>
    <property type="project" value="UniProtKB-KW"/>
</dbReference>
<evidence type="ECO:0000256" key="6">
    <source>
        <dbReference type="ARBA" id="ARBA00023209"/>
    </source>
</evidence>
<dbReference type="AlphaFoldDB" id="A0A449ADH9"/>
<dbReference type="Pfam" id="PF02504">
    <property type="entry name" value="FA_synthesis"/>
    <property type="match status" value="1"/>
</dbReference>
<name>A0A449ADH9_9BACT</name>
<evidence type="ECO:0000256" key="10">
    <source>
        <dbReference type="HAMAP-Rule" id="MF_00019"/>
    </source>
</evidence>
<evidence type="ECO:0000256" key="2">
    <source>
        <dbReference type="ARBA" id="ARBA00022490"/>
    </source>
</evidence>
<keyword evidence="4 10" id="KW-0808">Transferase</keyword>
<keyword evidence="3 10" id="KW-0444">Lipid biosynthesis</keyword>
<protein>
    <recommendedName>
        <fullName evidence="8 10">Phosphate acyltransferase</fullName>
        <ecNumber evidence="8 10">2.3.1.274</ecNumber>
    </recommendedName>
    <alternativeName>
        <fullName evidence="10">Acyl-ACP phosphotransacylase</fullName>
    </alternativeName>
    <alternativeName>
        <fullName evidence="10">Acyl-[acyl-carrier-protein]--phosphate acyltransferase</fullName>
    </alternativeName>
    <alternativeName>
        <fullName evidence="10">Phosphate-acyl-ACP acyltransferase</fullName>
    </alternativeName>
</protein>
<evidence type="ECO:0000313" key="12">
    <source>
        <dbReference type="Proteomes" id="UP000289952"/>
    </source>
</evidence>
<evidence type="ECO:0000313" key="11">
    <source>
        <dbReference type="EMBL" id="VEU63029.1"/>
    </source>
</evidence>
<dbReference type="Proteomes" id="UP000289952">
    <property type="component" value="Chromosome"/>
</dbReference>
<dbReference type="SUPFAM" id="SSF53659">
    <property type="entry name" value="Isocitrate/Isopropylmalate dehydrogenase-like"/>
    <property type="match status" value="1"/>
</dbReference>
<dbReference type="RefSeq" id="WP_129621223.1">
    <property type="nucleotide sequence ID" value="NZ_LR214972.1"/>
</dbReference>
<comment type="function">
    <text evidence="10">Catalyzes the reversible formation of acyl-phosphate (acyl-PO(4)) from acyl-[acyl-carrier-protein] (acyl-ACP). This enzyme utilizes acyl-ACP as fatty acyl donor, but not acyl-CoA.</text>
</comment>
<dbReference type="PANTHER" id="PTHR30100:SF1">
    <property type="entry name" value="PHOSPHATE ACYLTRANSFERASE"/>
    <property type="match status" value="1"/>
</dbReference>
<evidence type="ECO:0000256" key="8">
    <source>
        <dbReference type="ARBA" id="ARBA00024069"/>
    </source>
</evidence>
<organism evidence="11 12">
    <name type="scientific">Mycoplasmopsis bovirhinis</name>
    <dbReference type="NCBI Taxonomy" id="29553"/>
    <lineage>
        <taxon>Bacteria</taxon>
        <taxon>Bacillati</taxon>
        <taxon>Mycoplasmatota</taxon>
        <taxon>Mycoplasmoidales</taxon>
        <taxon>Metamycoplasmataceae</taxon>
        <taxon>Mycoplasmopsis</taxon>
    </lineage>
</organism>
<evidence type="ECO:0000256" key="4">
    <source>
        <dbReference type="ARBA" id="ARBA00022679"/>
    </source>
</evidence>
<dbReference type="GO" id="GO:0005737">
    <property type="term" value="C:cytoplasm"/>
    <property type="evidence" value="ECO:0007669"/>
    <property type="project" value="UniProtKB-SubCell"/>
</dbReference>
<evidence type="ECO:0000256" key="7">
    <source>
        <dbReference type="ARBA" id="ARBA00023264"/>
    </source>
</evidence>
<reference evidence="11 12" key="1">
    <citation type="submission" date="2019-01" db="EMBL/GenBank/DDBJ databases">
        <authorList>
            <consortium name="Pathogen Informatics"/>
        </authorList>
    </citation>
    <scope>NUCLEOTIDE SEQUENCE [LARGE SCALE GENOMIC DNA]</scope>
    <source>
        <strain evidence="11 12">NCTC10118</strain>
    </source>
</reference>
<gene>
    <name evidence="10 11" type="primary">plsX</name>
    <name evidence="11" type="ORF">NCTC10118_00257</name>
</gene>
<comment type="subunit">
    <text evidence="9 10">Homodimer. Probably interacts with PlsY.</text>
</comment>
<keyword evidence="5 10" id="KW-0443">Lipid metabolism</keyword>
<keyword evidence="7 10" id="KW-1208">Phospholipid metabolism</keyword>
<accession>A0A449ADH9</accession>
<evidence type="ECO:0000256" key="1">
    <source>
        <dbReference type="ARBA" id="ARBA00001232"/>
    </source>
</evidence>
<dbReference type="GO" id="GO:0006633">
    <property type="term" value="P:fatty acid biosynthetic process"/>
    <property type="evidence" value="ECO:0007669"/>
    <property type="project" value="UniProtKB-UniRule"/>
</dbReference>
<dbReference type="EC" id="2.3.1.274" evidence="8 10"/>
<dbReference type="OrthoDB" id="9806408at2"/>
<dbReference type="GO" id="GO:0043811">
    <property type="term" value="F:phosphate:acyl-[acyl carrier protein] acyltransferase activity"/>
    <property type="evidence" value="ECO:0007669"/>
    <property type="project" value="UniProtKB-UniRule"/>
</dbReference>
<evidence type="ECO:0000256" key="5">
    <source>
        <dbReference type="ARBA" id="ARBA00023098"/>
    </source>
</evidence>
<evidence type="ECO:0000256" key="3">
    <source>
        <dbReference type="ARBA" id="ARBA00022516"/>
    </source>
</evidence>
<keyword evidence="2 10" id="KW-0963">Cytoplasm</keyword>
<dbReference type="HAMAP" id="MF_00019">
    <property type="entry name" value="PlsX"/>
    <property type="match status" value="1"/>
</dbReference>
<comment type="similarity">
    <text evidence="10">Belongs to the PlsX family.</text>
</comment>
<sequence length="327" mass="36154">MKQIVIDINGLDHGPQAYYEACSEFLIKHQDTSITLVGEISKLPIKNQVKNLILIDNSYKVFDPKNIRQNLKEPTSMNQAIQMLVEGKADGIISGGDSGMYISALTLKAGRLQGTLRPAFMPIISALNGKKVLLLDVGANLEVKAEYLYQWAKLAQIFSQKMFKVQSPKITLLNIGTEEYKGLEHTKEAAKLLLADDSLNYVGFSESRELLRANYDIALVDGYGGNLILKSYEGAILSFKDAIKESALKRIRTKLGALLLKPTFKEIMQKLDYRNSGAAWILGVAKPALKIHGSSDKLAILYALDQMHKALDTNLITDLQGVQNGKI</sequence>
<dbReference type="NCBIfam" id="TIGR00182">
    <property type="entry name" value="plsX"/>
    <property type="match status" value="1"/>
</dbReference>
<dbReference type="PANTHER" id="PTHR30100">
    <property type="entry name" value="FATTY ACID/PHOSPHOLIPID SYNTHESIS PROTEIN PLSX"/>
    <property type="match status" value="1"/>
</dbReference>
<proteinExistence type="inferred from homology"/>
<evidence type="ECO:0000256" key="9">
    <source>
        <dbReference type="ARBA" id="ARBA00046608"/>
    </source>
</evidence>
<comment type="subcellular location">
    <subcellularLocation>
        <location evidence="10">Cytoplasm</location>
    </subcellularLocation>
    <text evidence="10">Associated with the membrane possibly through PlsY.</text>
</comment>
<keyword evidence="12" id="KW-1185">Reference proteome</keyword>
<dbReference type="PIRSF" id="PIRSF002465">
    <property type="entry name" value="Phsphlp_syn_PlsX"/>
    <property type="match status" value="1"/>
</dbReference>
<keyword evidence="11" id="KW-0012">Acyltransferase</keyword>
<comment type="pathway">
    <text evidence="10">Lipid metabolism; phospholipid metabolism.</text>
</comment>
<dbReference type="EMBL" id="LR214972">
    <property type="protein sequence ID" value="VEU63029.1"/>
    <property type="molecule type" value="Genomic_DNA"/>
</dbReference>
<dbReference type="InterPro" id="IPR012281">
    <property type="entry name" value="Phospholipid_synth_PlsX-like"/>
</dbReference>
<dbReference type="InterPro" id="IPR003664">
    <property type="entry name" value="FA_synthesis"/>
</dbReference>
<comment type="catalytic activity">
    <reaction evidence="1 10">
        <text>a fatty acyl-[ACP] + phosphate = an acyl phosphate + holo-[ACP]</text>
        <dbReference type="Rhea" id="RHEA:42292"/>
        <dbReference type="Rhea" id="RHEA-COMP:9685"/>
        <dbReference type="Rhea" id="RHEA-COMP:14125"/>
        <dbReference type="ChEBI" id="CHEBI:43474"/>
        <dbReference type="ChEBI" id="CHEBI:59918"/>
        <dbReference type="ChEBI" id="CHEBI:64479"/>
        <dbReference type="ChEBI" id="CHEBI:138651"/>
        <dbReference type="EC" id="2.3.1.274"/>
    </reaction>
</comment>